<dbReference type="SUPFAM" id="SSF63829">
    <property type="entry name" value="Calcium-dependent phosphotriesterase"/>
    <property type="match status" value="1"/>
</dbReference>
<sequence length="324" mass="35844" precursor="true">MKTLIATFLCLLAANSPCAAEDRLVIGAESGKGLTIVDPTDGNRVLWHWDRKGPVHDLQLLKNRRLLTHAGSWHRLVEIDIPTQEVVWEYDAAKQNRDGDYRGKVEVHAFERLADGNTMIAESGPGRIIEVDRAGDLVKVVSLDVLKSSVHSDTRLVRKLDNGHYLVAHERDGRVKEYDAEGAVVWDYEVPLFGRRPSGGHGPESWGGKCFSATKNEAGNYLIATGNGHSVLEVTPAKEIVWHLAQHDLPGITLAWTTNVHQLPNGNLIIGNCHAGPENPQLVEVTRDKEVVWQFKDFKNFGNGLANTLVLDGEDANALRRLID</sequence>
<accession>A0A517R322</accession>
<protein>
    <recommendedName>
        <fullName evidence="4">Arylsulfotransferase (ASST)</fullName>
    </recommendedName>
</protein>
<dbReference type="Proteomes" id="UP000317318">
    <property type="component" value="Chromosome"/>
</dbReference>
<keyword evidence="3" id="KW-1185">Reference proteome</keyword>
<name>A0A517R322_9PLAN</name>
<gene>
    <name evidence="2" type="ORF">Pan189_26810</name>
</gene>
<evidence type="ECO:0000256" key="1">
    <source>
        <dbReference type="SAM" id="SignalP"/>
    </source>
</evidence>
<dbReference type="Gene3D" id="2.130.10.10">
    <property type="entry name" value="YVTN repeat-like/Quinoprotein amine dehydrogenase"/>
    <property type="match status" value="1"/>
</dbReference>
<keyword evidence="1" id="KW-0732">Signal</keyword>
<dbReference type="PANTHER" id="PTHR35340:SF5">
    <property type="entry name" value="ASST-DOMAIN-CONTAINING PROTEIN"/>
    <property type="match status" value="1"/>
</dbReference>
<organism evidence="2 3">
    <name type="scientific">Stratiformator vulcanicus</name>
    <dbReference type="NCBI Taxonomy" id="2527980"/>
    <lineage>
        <taxon>Bacteria</taxon>
        <taxon>Pseudomonadati</taxon>
        <taxon>Planctomycetota</taxon>
        <taxon>Planctomycetia</taxon>
        <taxon>Planctomycetales</taxon>
        <taxon>Planctomycetaceae</taxon>
        <taxon>Stratiformator</taxon>
    </lineage>
</organism>
<evidence type="ECO:0000313" key="3">
    <source>
        <dbReference type="Proteomes" id="UP000317318"/>
    </source>
</evidence>
<dbReference type="OrthoDB" id="264813at2"/>
<proteinExistence type="predicted"/>
<dbReference type="InterPro" id="IPR015943">
    <property type="entry name" value="WD40/YVTN_repeat-like_dom_sf"/>
</dbReference>
<feature type="signal peptide" evidence="1">
    <location>
        <begin position="1"/>
        <end position="19"/>
    </location>
</feature>
<feature type="chain" id="PRO_5021756178" description="Arylsulfotransferase (ASST)" evidence="1">
    <location>
        <begin position="20"/>
        <end position="324"/>
    </location>
</feature>
<dbReference type="RefSeq" id="WP_145364414.1">
    <property type="nucleotide sequence ID" value="NZ_CP036268.1"/>
</dbReference>
<dbReference type="EMBL" id="CP036268">
    <property type="protein sequence ID" value="QDT38290.1"/>
    <property type="molecule type" value="Genomic_DNA"/>
</dbReference>
<evidence type="ECO:0008006" key="4">
    <source>
        <dbReference type="Google" id="ProtNLM"/>
    </source>
</evidence>
<dbReference type="AlphaFoldDB" id="A0A517R322"/>
<reference evidence="2 3" key="1">
    <citation type="submission" date="2019-02" db="EMBL/GenBank/DDBJ databases">
        <title>Deep-cultivation of Planctomycetes and their phenomic and genomic characterization uncovers novel biology.</title>
        <authorList>
            <person name="Wiegand S."/>
            <person name="Jogler M."/>
            <person name="Boedeker C."/>
            <person name="Pinto D."/>
            <person name="Vollmers J."/>
            <person name="Rivas-Marin E."/>
            <person name="Kohn T."/>
            <person name="Peeters S.H."/>
            <person name="Heuer A."/>
            <person name="Rast P."/>
            <person name="Oberbeckmann S."/>
            <person name="Bunk B."/>
            <person name="Jeske O."/>
            <person name="Meyerdierks A."/>
            <person name="Storesund J.E."/>
            <person name="Kallscheuer N."/>
            <person name="Luecker S."/>
            <person name="Lage O.M."/>
            <person name="Pohl T."/>
            <person name="Merkel B.J."/>
            <person name="Hornburger P."/>
            <person name="Mueller R.-W."/>
            <person name="Bruemmer F."/>
            <person name="Labrenz M."/>
            <person name="Spormann A.M."/>
            <person name="Op den Camp H."/>
            <person name="Overmann J."/>
            <person name="Amann R."/>
            <person name="Jetten M.S.M."/>
            <person name="Mascher T."/>
            <person name="Medema M.H."/>
            <person name="Devos D.P."/>
            <person name="Kaster A.-K."/>
            <person name="Ovreas L."/>
            <person name="Rohde M."/>
            <person name="Galperin M.Y."/>
            <person name="Jogler C."/>
        </authorList>
    </citation>
    <scope>NUCLEOTIDE SEQUENCE [LARGE SCALE GENOMIC DNA]</scope>
    <source>
        <strain evidence="2 3">Pan189</strain>
    </source>
</reference>
<dbReference type="PANTHER" id="PTHR35340">
    <property type="entry name" value="PQQ ENZYME REPEAT PROTEIN-RELATED"/>
    <property type="match status" value="1"/>
</dbReference>
<dbReference type="InterPro" id="IPR053143">
    <property type="entry name" value="Arylsulfate_ST"/>
</dbReference>
<evidence type="ECO:0000313" key="2">
    <source>
        <dbReference type="EMBL" id="QDT38290.1"/>
    </source>
</evidence>
<dbReference type="KEGG" id="svp:Pan189_26810"/>